<dbReference type="GO" id="GO:0005524">
    <property type="term" value="F:ATP binding"/>
    <property type="evidence" value="ECO:0007669"/>
    <property type="project" value="UniProtKB-KW"/>
</dbReference>
<feature type="region of interest" description="Disordered" evidence="7">
    <location>
        <begin position="1"/>
        <end position="28"/>
    </location>
</feature>
<dbReference type="GO" id="GO:0016887">
    <property type="term" value="F:ATP hydrolysis activity"/>
    <property type="evidence" value="ECO:0007669"/>
    <property type="project" value="InterPro"/>
</dbReference>
<dbReference type="CDD" id="cd03255">
    <property type="entry name" value="ABC_MJ0796_LolCDE_FtsE"/>
    <property type="match status" value="1"/>
</dbReference>
<name>A0A918VMC8_9HYPH</name>
<dbReference type="InterPro" id="IPR027417">
    <property type="entry name" value="P-loop_NTPase"/>
</dbReference>
<dbReference type="PANTHER" id="PTHR42798:SF2">
    <property type="entry name" value="ABC TRANSPORTER ATP-BINDING PROTEIN MG467-RELATED"/>
    <property type="match status" value="1"/>
</dbReference>
<keyword evidence="2" id="KW-0997">Cell inner membrane</keyword>
<comment type="caution">
    <text evidence="9">The sequence shown here is derived from an EMBL/GenBank/DDBJ whole genome shotgun (WGS) entry which is preliminary data.</text>
</comment>
<evidence type="ECO:0000256" key="1">
    <source>
        <dbReference type="ARBA" id="ARBA00022448"/>
    </source>
</evidence>
<feature type="compositionally biased region" description="Basic and acidic residues" evidence="7">
    <location>
        <begin position="7"/>
        <end position="24"/>
    </location>
</feature>
<gene>
    <name evidence="9" type="ORF">GCM10007989_00440</name>
</gene>
<keyword evidence="4 9" id="KW-0067">ATP-binding</keyword>
<dbReference type="PROSITE" id="PS50893">
    <property type="entry name" value="ABC_TRANSPORTER_2"/>
    <property type="match status" value="1"/>
</dbReference>
<keyword evidence="1" id="KW-0813">Transport</keyword>
<dbReference type="Gene3D" id="3.40.50.300">
    <property type="entry name" value="P-loop containing nucleotide triphosphate hydrolases"/>
    <property type="match status" value="1"/>
</dbReference>
<dbReference type="InterPro" id="IPR003439">
    <property type="entry name" value="ABC_transporter-like_ATP-bd"/>
</dbReference>
<organism evidence="9 10">
    <name type="scientific">Devosia pacifica</name>
    <dbReference type="NCBI Taxonomy" id="1335967"/>
    <lineage>
        <taxon>Bacteria</taxon>
        <taxon>Pseudomonadati</taxon>
        <taxon>Pseudomonadota</taxon>
        <taxon>Alphaproteobacteria</taxon>
        <taxon>Hyphomicrobiales</taxon>
        <taxon>Devosiaceae</taxon>
        <taxon>Devosia</taxon>
    </lineage>
</organism>
<evidence type="ECO:0000256" key="3">
    <source>
        <dbReference type="ARBA" id="ARBA00022741"/>
    </source>
</evidence>
<comment type="similarity">
    <text evidence="6">Belongs to the ABC transporter superfamily. Macrolide exporter (TC 3.A.1.122) family.</text>
</comment>
<keyword evidence="2" id="KW-0472">Membrane</keyword>
<dbReference type="RefSeq" id="WP_211198857.1">
    <property type="nucleotide sequence ID" value="NZ_BMZE01000001.1"/>
</dbReference>
<evidence type="ECO:0000313" key="9">
    <source>
        <dbReference type="EMBL" id="GHA10242.1"/>
    </source>
</evidence>
<dbReference type="PANTHER" id="PTHR42798">
    <property type="entry name" value="LIPOPROTEIN-RELEASING SYSTEM ATP-BINDING PROTEIN LOLD"/>
    <property type="match status" value="1"/>
</dbReference>
<evidence type="ECO:0000256" key="4">
    <source>
        <dbReference type="ARBA" id="ARBA00022840"/>
    </source>
</evidence>
<keyword evidence="2" id="KW-1003">Cell membrane</keyword>
<dbReference type="Pfam" id="PF00005">
    <property type="entry name" value="ABC_tran"/>
    <property type="match status" value="1"/>
</dbReference>
<dbReference type="SUPFAM" id="SSF52540">
    <property type="entry name" value="P-loop containing nucleoside triphosphate hydrolases"/>
    <property type="match status" value="1"/>
</dbReference>
<accession>A0A918VMC8</accession>
<dbReference type="Proteomes" id="UP000646579">
    <property type="component" value="Unassembled WGS sequence"/>
</dbReference>
<evidence type="ECO:0000313" key="10">
    <source>
        <dbReference type="Proteomes" id="UP000646579"/>
    </source>
</evidence>
<evidence type="ECO:0000256" key="7">
    <source>
        <dbReference type="SAM" id="MobiDB-lite"/>
    </source>
</evidence>
<evidence type="ECO:0000259" key="8">
    <source>
        <dbReference type="PROSITE" id="PS50893"/>
    </source>
</evidence>
<evidence type="ECO:0000256" key="5">
    <source>
        <dbReference type="ARBA" id="ARBA00022967"/>
    </source>
</evidence>
<keyword evidence="5" id="KW-1278">Translocase</keyword>
<dbReference type="InterPro" id="IPR017911">
    <property type="entry name" value="MacB-like_ATP-bd"/>
</dbReference>
<dbReference type="PROSITE" id="PS00211">
    <property type="entry name" value="ABC_TRANSPORTER_1"/>
    <property type="match status" value="1"/>
</dbReference>
<reference evidence="9" key="2">
    <citation type="submission" date="2020-09" db="EMBL/GenBank/DDBJ databases">
        <authorList>
            <person name="Sun Q."/>
            <person name="Kim S."/>
        </authorList>
    </citation>
    <scope>NUCLEOTIDE SEQUENCE</scope>
    <source>
        <strain evidence="9">KCTC 32437</strain>
    </source>
</reference>
<dbReference type="GO" id="GO:0098796">
    <property type="term" value="C:membrane protein complex"/>
    <property type="evidence" value="ECO:0007669"/>
    <property type="project" value="UniProtKB-ARBA"/>
</dbReference>
<reference evidence="9" key="1">
    <citation type="journal article" date="2014" name="Int. J. Syst. Evol. Microbiol.">
        <title>Complete genome sequence of Corynebacterium casei LMG S-19264T (=DSM 44701T), isolated from a smear-ripened cheese.</title>
        <authorList>
            <consortium name="US DOE Joint Genome Institute (JGI-PGF)"/>
            <person name="Walter F."/>
            <person name="Albersmeier A."/>
            <person name="Kalinowski J."/>
            <person name="Ruckert C."/>
        </authorList>
    </citation>
    <scope>NUCLEOTIDE SEQUENCE</scope>
    <source>
        <strain evidence="9">KCTC 32437</strain>
    </source>
</reference>
<dbReference type="InterPro" id="IPR003593">
    <property type="entry name" value="AAA+_ATPase"/>
</dbReference>
<keyword evidence="3" id="KW-0547">Nucleotide-binding</keyword>
<dbReference type="InterPro" id="IPR017871">
    <property type="entry name" value="ABC_transporter-like_CS"/>
</dbReference>
<proteinExistence type="inferred from homology"/>
<dbReference type="GO" id="GO:0022857">
    <property type="term" value="F:transmembrane transporter activity"/>
    <property type="evidence" value="ECO:0007669"/>
    <property type="project" value="UniProtKB-ARBA"/>
</dbReference>
<sequence>MNYEANRAADHVDRGRENLRDRTPGADAGPVVEAKGINFGLRSAGEDLHILKDVNLAVDAAEVVAIVGPSGSGKTSLLMLLAGLDRATGGQVLIAGKEITGLNEDELARFRRNTVGILFQNFHLIPSLTALENVALALEIAQPKMKLPEIREAAAKALEEVGLKERLTHLPNMMSGGEQQRVGLARAMVTKPLLLLADEPTGNLDEDTGARVIDLMFNMAREQNTAVLLITHDRQLANRADRKLTMARGQLADLSEQQ</sequence>
<dbReference type="EMBL" id="BMZE01000001">
    <property type="protein sequence ID" value="GHA10242.1"/>
    <property type="molecule type" value="Genomic_DNA"/>
</dbReference>
<protein>
    <submittedName>
        <fullName evidence="9">ABC transporter ATP-binding protein</fullName>
    </submittedName>
</protein>
<evidence type="ECO:0000256" key="6">
    <source>
        <dbReference type="ARBA" id="ARBA00038388"/>
    </source>
</evidence>
<keyword evidence="10" id="KW-1185">Reference proteome</keyword>
<evidence type="ECO:0000256" key="2">
    <source>
        <dbReference type="ARBA" id="ARBA00022519"/>
    </source>
</evidence>
<feature type="domain" description="ABC transporter" evidence="8">
    <location>
        <begin position="32"/>
        <end position="258"/>
    </location>
</feature>
<dbReference type="FunFam" id="3.40.50.300:FF:000032">
    <property type="entry name" value="Export ABC transporter ATP-binding protein"/>
    <property type="match status" value="1"/>
</dbReference>
<dbReference type="SMART" id="SM00382">
    <property type="entry name" value="AAA"/>
    <property type="match status" value="1"/>
</dbReference>
<dbReference type="AlphaFoldDB" id="A0A918VMC8"/>